<proteinExistence type="predicted"/>
<evidence type="ECO:0000313" key="1">
    <source>
        <dbReference type="EMBL" id="EJT73589.1"/>
    </source>
</evidence>
<dbReference type="GeneID" id="20347903"/>
<dbReference type="Proteomes" id="UP000006039">
    <property type="component" value="Unassembled WGS sequence"/>
</dbReference>
<reference evidence="1" key="3">
    <citation type="submission" date="2010-09" db="EMBL/GenBank/DDBJ databases">
        <title>Annotation of Gaeumannomyces graminis var. tritici R3-111a-1.</title>
        <authorList>
            <consortium name="The Broad Institute Genome Sequencing Platform"/>
            <person name="Ma L.-J."/>
            <person name="Dead R."/>
            <person name="Young S.K."/>
            <person name="Zeng Q."/>
            <person name="Gargeya S."/>
            <person name="Fitzgerald M."/>
            <person name="Haas B."/>
            <person name="Abouelleil A."/>
            <person name="Alvarado L."/>
            <person name="Arachchi H.M."/>
            <person name="Berlin A."/>
            <person name="Brown A."/>
            <person name="Chapman S.B."/>
            <person name="Chen Z."/>
            <person name="Dunbar C."/>
            <person name="Freedman E."/>
            <person name="Gearin G."/>
            <person name="Gellesch M."/>
            <person name="Goldberg J."/>
            <person name="Griggs A."/>
            <person name="Gujja S."/>
            <person name="Heiman D."/>
            <person name="Howarth C."/>
            <person name="Larson L."/>
            <person name="Lui A."/>
            <person name="MacDonald P.J.P."/>
            <person name="Mehta T."/>
            <person name="Montmayeur A."/>
            <person name="Murphy C."/>
            <person name="Neiman D."/>
            <person name="Pearson M."/>
            <person name="Priest M."/>
            <person name="Roberts A."/>
            <person name="Saif S."/>
            <person name="Shea T."/>
            <person name="Shenoy N."/>
            <person name="Sisk P."/>
            <person name="Stolte C."/>
            <person name="Sykes S."/>
            <person name="Yandava C."/>
            <person name="Wortman J."/>
            <person name="Nusbaum C."/>
            <person name="Birren B."/>
        </authorList>
    </citation>
    <scope>NUCLEOTIDE SEQUENCE</scope>
    <source>
        <strain evidence="1">R3-111a-1</strain>
    </source>
</reference>
<reference evidence="2" key="4">
    <citation type="journal article" date="2015" name="G3 (Bethesda)">
        <title>Genome sequences of three phytopathogenic species of the Magnaporthaceae family of fungi.</title>
        <authorList>
            <person name="Okagaki L.H."/>
            <person name="Nunes C.C."/>
            <person name="Sailsbery J."/>
            <person name="Clay B."/>
            <person name="Brown D."/>
            <person name="John T."/>
            <person name="Oh Y."/>
            <person name="Young N."/>
            <person name="Fitzgerald M."/>
            <person name="Haas B.J."/>
            <person name="Zeng Q."/>
            <person name="Young S."/>
            <person name="Adiconis X."/>
            <person name="Fan L."/>
            <person name="Levin J.Z."/>
            <person name="Mitchell T.K."/>
            <person name="Okubara P.A."/>
            <person name="Farman M.L."/>
            <person name="Kohn L.M."/>
            <person name="Birren B."/>
            <person name="Ma L.-J."/>
            <person name="Dean R.A."/>
        </authorList>
    </citation>
    <scope>NUCLEOTIDE SEQUENCE</scope>
    <source>
        <strain evidence="2">R3-111a-1</strain>
    </source>
</reference>
<dbReference type="EnsemblFungi" id="EJT73589">
    <property type="protein sequence ID" value="EJT73589"/>
    <property type="gene ID" value="GGTG_07445"/>
</dbReference>
<evidence type="ECO:0000313" key="3">
    <source>
        <dbReference type="Proteomes" id="UP000006039"/>
    </source>
</evidence>
<dbReference type="VEuPathDB" id="FungiDB:GGTG_07445"/>
<reference evidence="3" key="1">
    <citation type="submission" date="2010-07" db="EMBL/GenBank/DDBJ databases">
        <title>The genome sequence of Gaeumannomyces graminis var. tritici strain R3-111a-1.</title>
        <authorList>
            <consortium name="The Broad Institute Genome Sequencing Platform"/>
            <person name="Ma L.-J."/>
            <person name="Dead R."/>
            <person name="Young S."/>
            <person name="Zeng Q."/>
            <person name="Koehrsen M."/>
            <person name="Alvarado L."/>
            <person name="Berlin A."/>
            <person name="Chapman S.B."/>
            <person name="Chen Z."/>
            <person name="Freedman E."/>
            <person name="Gellesch M."/>
            <person name="Goldberg J."/>
            <person name="Griggs A."/>
            <person name="Gujja S."/>
            <person name="Heilman E.R."/>
            <person name="Heiman D."/>
            <person name="Hepburn T."/>
            <person name="Howarth C."/>
            <person name="Jen D."/>
            <person name="Larson L."/>
            <person name="Mehta T."/>
            <person name="Neiman D."/>
            <person name="Pearson M."/>
            <person name="Roberts A."/>
            <person name="Saif S."/>
            <person name="Shea T."/>
            <person name="Shenoy N."/>
            <person name="Sisk P."/>
            <person name="Stolte C."/>
            <person name="Sykes S."/>
            <person name="Walk T."/>
            <person name="White J."/>
            <person name="Yandava C."/>
            <person name="Haas B."/>
            <person name="Nusbaum C."/>
            <person name="Birren B."/>
        </authorList>
    </citation>
    <scope>NUCLEOTIDE SEQUENCE [LARGE SCALE GENOMIC DNA]</scope>
    <source>
        <strain evidence="3">R3-111a-1</strain>
    </source>
</reference>
<organism evidence="1">
    <name type="scientific">Gaeumannomyces tritici (strain R3-111a-1)</name>
    <name type="common">Wheat and barley take-all root rot fungus</name>
    <name type="synonym">Gaeumannomyces graminis var. tritici</name>
    <dbReference type="NCBI Taxonomy" id="644352"/>
    <lineage>
        <taxon>Eukaryota</taxon>
        <taxon>Fungi</taxon>
        <taxon>Dikarya</taxon>
        <taxon>Ascomycota</taxon>
        <taxon>Pezizomycotina</taxon>
        <taxon>Sordariomycetes</taxon>
        <taxon>Sordariomycetidae</taxon>
        <taxon>Magnaporthales</taxon>
        <taxon>Magnaporthaceae</taxon>
        <taxon>Gaeumannomyces</taxon>
    </lineage>
</organism>
<reference evidence="1" key="2">
    <citation type="submission" date="2010-07" db="EMBL/GenBank/DDBJ databases">
        <authorList>
            <consortium name="The Broad Institute Genome Sequencing Platform"/>
            <consortium name="Broad Institute Genome Sequencing Center for Infectious Disease"/>
            <person name="Ma L.-J."/>
            <person name="Dead R."/>
            <person name="Young S."/>
            <person name="Zeng Q."/>
            <person name="Koehrsen M."/>
            <person name="Alvarado L."/>
            <person name="Berlin A."/>
            <person name="Chapman S.B."/>
            <person name="Chen Z."/>
            <person name="Freedman E."/>
            <person name="Gellesch M."/>
            <person name="Goldberg J."/>
            <person name="Griggs A."/>
            <person name="Gujja S."/>
            <person name="Heilman E.R."/>
            <person name="Heiman D."/>
            <person name="Hepburn T."/>
            <person name="Howarth C."/>
            <person name="Jen D."/>
            <person name="Larson L."/>
            <person name="Mehta T."/>
            <person name="Neiman D."/>
            <person name="Pearson M."/>
            <person name="Roberts A."/>
            <person name="Saif S."/>
            <person name="Shea T."/>
            <person name="Shenoy N."/>
            <person name="Sisk P."/>
            <person name="Stolte C."/>
            <person name="Sykes S."/>
            <person name="Walk T."/>
            <person name="White J."/>
            <person name="Yandava C."/>
            <person name="Haas B."/>
            <person name="Nusbaum C."/>
            <person name="Birren B."/>
        </authorList>
    </citation>
    <scope>NUCLEOTIDE SEQUENCE</scope>
    <source>
        <strain evidence="1">R3-111a-1</strain>
    </source>
</reference>
<sequence>MGRAWTLPACIQSVGEDAVGRFRQWADGRIAIVMDSSHCLNWTNGPAKLAGKSFDSHHDWSTRFLVAPESEEVGQSPQFYGALL</sequence>
<evidence type="ECO:0000313" key="2">
    <source>
        <dbReference type="EnsemblFungi" id="EJT73589"/>
    </source>
</evidence>
<dbReference type="RefSeq" id="XP_009223533.1">
    <property type="nucleotide sequence ID" value="XM_009225269.1"/>
</dbReference>
<dbReference type="AlphaFoldDB" id="J3P1P7"/>
<dbReference type="HOGENOM" id="CLU_2527584_0_0_1"/>
<keyword evidence="3" id="KW-1185">Reference proteome</keyword>
<protein>
    <submittedName>
        <fullName evidence="1 2">Uncharacterized protein</fullName>
    </submittedName>
</protein>
<accession>J3P1P7</accession>
<name>J3P1P7_GAET3</name>
<reference evidence="2" key="5">
    <citation type="submission" date="2018-04" db="UniProtKB">
        <authorList>
            <consortium name="EnsemblFungi"/>
        </authorList>
    </citation>
    <scope>IDENTIFICATION</scope>
    <source>
        <strain evidence="2">R3-111a-1</strain>
    </source>
</reference>
<dbReference type="EMBL" id="GL385398">
    <property type="protein sequence ID" value="EJT73589.1"/>
    <property type="molecule type" value="Genomic_DNA"/>
</dbReference>
<gene>
    <name evidence="2" type="primary">20347903</name>
    <name evidence="1" type="ORF">GGTG_07445</name>
</gene>